<protein>
    <submittedName>
        <fullName evidence="1">Uncharacterized protein</fullName>
    </submittedName>
</protein>
<comment type="caution">
    <text evidence="1">The sequence shown here is derived from an EMBL/GenBank/DDBJ whole genome shotgun (WGS) entry which is preliminary data.</text>
</comment>
<evidence type="ECO:0000313" key="1">
    <source>
        <dbReference type="EMBL" id="KRZ69008.1"/>
    </source>
</evidence>
<reference evidence="1 2" key="1">
    <citation type="submission" date="2015-01" db="EMBL/GenBank/DDBJ databases">
        <title>Evolution of Trichinella species and genotypes.</title>
        <authorList>
            <person name="Korhonen P.K."/>
            <person name="Edoardo P."/>
            <person name="Giuseppe L.R."/>
            <person name="Gasser R.B."/>
        </authorList>
    </citation>
    <scope>NUCLEOTIDE SEQUENCE [LARGE SCALE GENOMIC DNA]</scope>
    <source>
        <strain evidence="1">ISS1980</strain>
    </source>
</reference>
<dbReference type="Proteomes" id="UP000054843">
    <property type="component" value="Unassembled WGS sequence"/>
</dbReference>
<accession>A0A0V1MBZ6</accession>
<keyword evidence="2" id="KW-1185">Reference proteome</keyword>
<dbReference type="AlphaFoldDB" id="A0A0V1MBZ6"/>
<dbReference type="EMBL" id="JYDO01000148">
    <property type="protein sequence ID" value="KRZ69008.1"/>
    <property type="molecule type" value="Genomic_DNA"/>
</dbReference>
<proteinExistence type="predicted"/>
<gene>
    <name evidence="1" type="ORF">T10_13339</name>
</gene>
<name>A0A0V1MBZ6_9BILA</name>
<sequence length="61" mass="7109">MTRLLTDEVTYLASCLMEMSVTRKLQLQPRCSTLINLCTLLFELDIGKLLLVRERTFSYHS</sequence>
<evidence type="ECO:0000313" key="2">
    <source>
        <dbReference type="Proteomes" id="UP000054843"/>
    </source>
</evidence>
<organism evidence="1 2">
    <name type="scientific">Trichinella papuae</name>
    <dbReference type="NCBI Taxonomy" id="268474"/>
    <lineage>
        <taxon>Eukaryota</taxon>
        <taxon>Metazoa</taxon>
        <taxon>Ecdysozoa</taxon>
        <taxon>Nematoda</taxon>
        <taxon>Enoplea</taxon>
        <taxon>Dorylaimia</taxon>
        <taxon>Trichinellida</taxon>
        <taxon>Trichinellidae</taxon>
        <taxon>Trichinella</taxon>
    </lineage>
</organism>